<accession>A0A1E1LKU4</accession>
<dbReference type="AlphaFoldDB" id="A0A1E1LKU4"/>
<organism evidence="2 3">
    <name type="scientific">Rhynchosporium agropyri</name>
    <dbReference type="NCBI Taxonomy" id="914238"/>
    <lineage>
        <taxon>Eukaryota</taxon>
        <taxon>Fungi</taxon>
        <taxon>Dikarya</taxon>
        <taxon>Ascomycota</taxon>
        <taxon>Pezizomycotina</taxon>
        <taxon>Leotiomycetes</taxon>
        <taxon>Helotiales</taxon>
        <taxon>Ploettnerulaceae</taxon>
        <taxon>Rhynchosporium</taxon>
    </lineage>
</organism>
<dbReference type="Proteomes" id="UP000178912">
    <property type="component" value="Unassembled WGS sequence"/>
</dbReference>
<feature type="chain" id="PRO_5009447178" description="Secreted protein" evidence="1">
    <location>
        <begin position="23"/>
        <end position="90"/>
    </location>
</feature>
<evidence type="ECO:0000256" key="1">
    <source>
        <dbReference type="SAM" id="SignalP"/>
    </source>
</evidence>
<proteinExistence type="predicted"/>
<reference evidence="3" key="1">
    <citation type="submission" date="2016-03" db="EMBL/GenBank/DDBJ databases">
        <authorList>
            <person name="Guldener U."/>
        </authorList>
    </citation>
    <scope>NUCLEOTIDE SEQUENCE [LARGE SCALE GENOMIC DNA]</scope>
    <source>
        <strain evidence="3">04CH-RAC-A.6.1</strain>
    </source>
</reference>
<keyword evidence="1" id="KW-0732">Signal</keyword>
<dbReference type="EMBL" id="FJUX01000136">
    <property type="protein sequence ID" value="CZT11084.1"/>
    <property type="molecule type" value="Genomic_DNA"/>
</dbReference>
<evidence type="ECO:0000313" key="2">
    <source>
        <dbReference type="EMBL" id="CZT11084.1"/>
    </source>
</evidence>
<evidence type="ECO:0000313" key="3">
    <source>
        <dbReference type="Proteomes" id="UP000178912"/>
    </source>
</evidence>
<feature type="signal peptide" evidence="1">
    <location>
        <begin position="1"/>
        <end position="22"/>
    </location>
</feature>
<keyword evidence="3" id="KW-1185">Reference proteome</keyword>
<sequence length="90" mass="9451">MLQVSNLLSLPSCLCLPALYSADKPGSPNPHENEVIHAISTFDAYQVPSKTDPGSQGCKPTLLFGCSSTAVLSSEPDVVPDVMVVCGFRA</sequence>
<evidence type="ECO:0008006" key="4">
    <source>
        <dbReference type="Google" id="ProtNLM"/>
    </source>
</evidence>
<gene>
    <name evidence="2" type="ORF">RAG0_15346</name>
</gene>
<name>A0A1E1LKU4_9HELO</name>
<protein>
    <recommendedName>
        <fullName evidence="4">Secreted protein</fullName>
    </recommendedName>
</protein>